<dbReference type="EMBL" id="MHWD01000020">
    <property type="protein sequence ID" value="OHB03523.1"/>
    <property type="molecule type" value="Genomic_DNA"/>
</dbReference>
<protein>
    <submittedName>
        <fullName evidence="2">Uncharacterized protein</fullName>
    </submittedName>
</protein>
<dbReference type="Proteomes" id="UP000179283">
    <property type="component" value="Unassembled WGS sequence"/>
</dbReference>
<evidence type="ECO:0000313" key="2">
    <source>
        <dbReference type="EMBL" id="OHB03523.1"/>
    </source>
</evidence>
<dbReference type="AlphaFoldDB" id="A0A1G2U1Z9"/>
<accession>A0A1G2U1Z9</accession>
<keyword evidence="1" id="KW-0175">Coiled coil</keyword>
<comment type="caution">
    <text evidence="2">The sequence shown here is derived from an EMBL/GenBank/DDBJ whole genome shotgun (WGS) entry which is preliminary data.</text>
</comment>
<sequence length="81" mass="9137">MKEIEETRALVKKMNVDAVSQLLTDLQDDHQGIKNEQVDLKRILTNLTQDIVELRAEINMLKAMGFRGNMGTGSTVHEKGQ</sequence>
<organism evidence="2 3">
    <name type="scientific">Candidatus Zambryskibacteria bacterium RIFCSPLOWO2_01_FULL_43_17</name>
    <dbReference type="NCBI Taxonomy" id="1802760"/>
    <lineage>
        <taxon>Bacteria</taxon>
        <taxon>Candidatus Zambryskiibacteriota</taxon>
    </lineage>
</organism>
<feature type="coiled-coil region" evidence="1">
    <location>
        <begin position="37"/>
        <end position="64"/>
    </location>
</feature>
<reference evidence="2 3" key="1">
    <citation type="journal article" date="2016" name="Nat. Commun.">
        <title>Thousands of microbial genomes shed light on interconnected biogeochemical processes in an aquifer system.</title>
        <authorList>
            <person name="Anantharaman K."/>
            <person name="Brown C.T."/>
            <person name="Hug L.A."/>
            <person name="Sharon I."/>
            <person name="Castelle C.J."/>
            <person name="Probst A.J."/>
            <person name="Thomas B.C."/>
            <person name="Singh A."/>
            <person name="Wilkins M.J."/>
            <person name="Karaoz U."/>
            <person name="Brodie E.L."/>
            <person name="Williams K.H."/>
            <person name="Hubbard S.S."/>
            <person name="Banfield J.F."/>
        </authorList>
    </citation>
    <scope>NUCLEOTIDE SEQUENCE [LARGE SCALE GENOMIC DNA]</scope>
</reference>
<name>A0A1G2U1Z9_9BACT</name>
<gene>
    <name evidence="2" type="ORF">A2920_02250</name>
</gene>
<evidence type="ECO:0000313" key="3">
    <source>
        <dbReference type="Proteomes" id="UP000179283"/>
    </source>
</evidence>
<proteinExistence type="predicted"/>
<evidence type="ECO:0000256" key="1">
    <source>
        <dbReference type="SAM" id="Coils"/>
    </source>
</evidence>